<sequence>MIGRIVHFSDVHVNHLVDNVKLPPKYGSDPPIQLLINALDFAAKEFPDPDVFFYTGDSVIHEPRVGGIRSPWSQDDLRAKVEAVIKEFYCIYGEESERKKKVKMITTVFGNADATPNYALDITDGKTDNPTLKVISSAWKTHLTTEQLEEFKKGGYTFTHIEEKLVVVTLNTAPYAEKHPVKDILKDPLGQFAWLTFTLEKLKKEEINVYILGHIPPLLHVHDENYQWKGRYIERFKDVIKPYAKIIKAQIYGHLHSCELRAFELGDTLIPLFSISAISPKYWNNPSFAVWKYDKESYELLDYQVYGSREVPFTKWEPIFSATQ</sequence>
<evidence type="ECO:0000313" key="4">
    <source>
        <dbReference type="EMBL" id="CCI42619.1"/>
    </source>
</evidence>
<feature type="domain" description="Calcineurin-like phosphoesterase" evidence="3">
    <location>
        <begin position="4"/>
        <end position="257"/>
    </location>
</feature>
<keyword evidence="5" id="KW-1185">Reference proteome</keyword>
<accession>A0A024G7H3</accession>
<dbReference type="Proteomes" id="UP000053237">
    <property type="component" value="Unassembled WGS sequence"/>
</dbReference>
<proteinExistence type="predicted"/>
<dbReference type="EMBL" id="CAIX01000036">
    <property type="protein sequence ID" value="CCI42619.1"/>
    <property type="molecule type" value="Genomic_DNA"/>
</dbReference>
<gene>
    <name evidence="4" type="ORF">BN9_034030</name>
</gene>
<dbReference type="GO" id="GO:0016787">
    <property type="term" value="F:hydrolase activity"/>
    <property type="evidence" value="ECO:0007669"/>
    <property type="project" value="UniProtKB-KW"/>
</dbReference>
<evidence type="ECO:0000256" key="2">
    <source>
        <dbReference type="ARBA" id="ARBA00023180"/>
    </source>
</evidence>
<evidence type="ECO:0000313" key="5">
    <source>
        <dbReference type="Proteomes" id="UP000053237"/>
    </source>
</evidence>
<dbReference type="OrthoDB" id="348678at2759"/>
<name>A0A024G7H3_9STRA</name>
<dbReference type="InterPro" id="IPR029052">
    <property type="entry name" value="Metallo-depent_PP-like"/>
</dbReference>
<dbReference type="PANTHER" id="PTHR10340:SF57">
    <property type="entry name" value="METALLOPHOS DOMAIN-CONTAINING PROTEIN"/>
    <property type="match status" value="1"/>
</dbReference>
<keyword evidence="1" id="KW-0378">Hydrolase</keyword>
<dbReference type="Gene3D" id="3.60.21.10">
    <property type="match status" value="1"/>
</dbReference>
<evidence type="ECO:0000256" key="1">
    <source>
        <dbReference type="ARBA" id="ARBA00022801"/>
    </source>
</evidence>
<dbReference type="AlphaFoldDB" id="A0A024G7H3"/>
<dbReference type="InterPro" id="IPR004843">
    <property type="entry name" value="Calcineurin-like_PHP"/>
</dbReference>
<organism evidence="4 5">
    <name type="scientific">Albugo candida</name>
    <dbReference type="NCBI Taxonomy" id="65357"/>
    <lineage>
        <taxon>Eukaryota</taxon>
        <taxon>Sar</taxon>
        <taxon>Stramenopiles</taxon>
        <taxon>Oomycota</taxon>
        <taxon>Peronosporomycetes</taxon>
        <taxon>Albuginales</taxon>
        <taxon>Albuginaceae</taxon>
        <taxon>Albugo</taxon>
    </lineage>
</organism>
<comment type="caution">
    <text evidence="4">The sequence shown here is derived from an EMBL/GenBank/DDBJ whole genome shotgun (WGS) entry which is preliminary data.</text>
</comment>
<dbReference type="Pfam" id="PF00149">
    <property type="entry name" value="Metallophos"/>
    <property type="match status" value="1"/>
</dbReference>
<dbReference type="SUPFAM" id="SSF56300">
    <property type="entry name" value="Metallo-dependent phosphatases"/>
    <property type="match status" value="1"/>
</dbReference>
<evidence type="ECO:0000259" key="3">
    <source>
        <dbReference type="Pfam" id="PF00149"/>
    </source>
</evidence>
<dbReference type="PANTHER" id="PTHR10340">
    <property type="entry name" value="SPHINGOMYELIN PHOSPHODIESTERASE"/>
    <property type="match status" value="1"/>
</dbReference>
<dbReference type="InParanoid" id="A0A024G7H3"/>
<protein>
    <recommendedName>
        <fullName evidence="3">Calcineurin-like phosphoesterase domain-containing protein</fullName>
    </recommendedName>
</protein>
<keyword evidence="2" id="KW-0325">Glycoprotein</keyword>
<reference evidence="4 5" key="1">
    <citation type="submission" date="2012-05" db="EMBL/GenBank/DDBJ databases">
        <title>Recombination and specialization in a pathogen metapopulation.</title>
        <authorList>
            <person name="Gardiner A."/>
            <person name="Kemen E."/>
            <person name="Schultz-Larsen T."/>
            <person name="MacLean D."/>
            <person name="Van Oosterhout C."/>
            <person name="Jones J.D.G."/>
        </authorList>
    </citation>
    <scope>NUCLEOTIDE SEQUENCE [LARGE SCALE GENOMIC DNA]</scope>
    <source>
        <strain evidence="4 5">Ac Nc2</strain>
    </source>
</reference>